<keyword evidence="1 3" id="KW-0456">Lyase</keyword>
<evidence type="ECO:0000259" key="5">
    <source>
        <dbReference type="Pfam" id="PF03330"/>
    </source>
</evidence>
<comment type="function">
    <text evidence="3">Lytic transglycosylase with a strong preference for naked glycan strands that lack stem peptides.</text>
</comment>
<dbReference type="HAMAP" id="MF_02071">
    <property type="entry name" value="RlpA"/>
    <property type="match status" value="1"/>
</dbReference>
<dbReference type="EMBL" id="WTVP01000001">
    <property type="protein sequence ID" value="NMG13945.1"/>
    <property type="molecule type" value="Genomic_DNA"/>
</dbReference>
<dbReference type="Pfam" id="PF03330">
    <property type="entry name" value="DPBB_1"/>
    <property type="match status" value="1"/>
</dbReference>
<dbReference type="InterPro" id="IPR034718">
    <property type="entry name" value="RlpA"/>
</dbReference>
<dbReference type="SUPFAM" id="SSF50685">
    <property type="entry name" value="Barwin-like endoglucanases"/>
    <property type="match status" value="1"/>
</dbReference>
<comment type="caution">
    <text evidence="6">The sequence shown here is derived from an EMBL/GenBank/DDBJ whole genome shotgun (WGS) entry which is preliminary data.</text>
</comment>
<dbReference type="Proteomes" id="UP000633943">
    <property type="component" value="Unassembled WGS sequence"/>
</dbReference>
<dbReference type="CDD" id="cd22268">
    <property type="entry name" value="DPBB_RlpA-like"/>
    <property type="match status" value="1"/>
</dbReference>
<dbReference type="InterPro" id="IPR009009">
    <property type="entry name" value="RlpA-like_DPBB"/>
</dbReference>
<name>A0ABX1NPP2_9RHOO</name>
<reference evidence="6 7" key="1">
    <citation type="submission" date="2019-12" db="EMBL/GenBank/DDBJ databases">
        <title>Comparative genomics gives insights into the taxonomy of the Azoarcus-Aromatoleum group and reveals separate origins of nif in the plant-associated Azoarcus and non-plant-associated Aromatoleum sub-groups.</title>
        <authorList>
            <person name="Lafos M."/>
            <person name="Maluk M."/>
            <person name="Batista M."/>
            <person name="Junghare M."/>
            <person name="Carmona M."/>
            <person name="Faoro H."/>
            <person name="Cruz L.M."/>
            <person name="Battistoni F."/>
            <person name="De Souza E."/>
            <person name="Pedrosa F."/>
            <person name="Chen W.-M."/>
            <person name="Poole P.S."/>
            <person name="Dixon R.A."/>
            <person name="James E.K."/>
        </authorList>
    </citation>
    <scope>NUCLEOTIDE SEQUENCE [LARGE SCALE GENOMIC DNA]</scope>
    <source>
        <strain evidence="6 7">PbN1</strain>
    </source>
</reference>
<keyword evidence="2 3" id="KW-0961">Cell wall biogenesis/degradation</keyword>
<dbReference type="Gene3D" id="2.40.40.10">
    <property type="entry name" value="RlpA-like domain"/>
    <property type="match status" value="1"/>
</dbReference>
<accession>A0ABX1NPP2</accession>
<proteinExistence type="inferred from homology"/>
<dbReference type="PANTHER" id="PTHR34183">
    <property type="entry name" value="ENDOLYTIC PEPTIDOGLYCAN TRANSGLYCOSYLASE RLPA"/>
    <property type="match status" value="1"/>
</dbReference>
<evidence type="ECO:0000313" key="6">
    <source>
        <dbReference type="EMBL" id="NMG13945.1"/>
    </source>
</evidence>
<feature type="domain" description="RlpA-like protein double-psi beta-barrel" evidence="5">
    <location>
        <begin position="48"/>
        <end position="139"/>
    </location>
</feature>
<evidence type="ECO:0000256" key="4">
    <source>
        <dbReference type="RuleBase" id="RU003495"/>
    </source>
</evidence>
<dbReference type="EC" id="4.2.2.-" evidence="3"/>
<dbReference type="InterPro" id="IPR036908">
    <property type="entry name" value="RlpA-like_sf"/>
</dbReference>
<evidence type="ECO:0000256" key="3">
    <source>
        <dbReference type="HAMAP-Rule" id="MF_02071"/>
    </source>
</evidence>
<evidence type="ECO:0000256" key="2">
    <source>
        <dbReference type="ARBA" id="ARBA00023316"/>
    </source>
</evidence>
<dbReference type="PANTHER" id="PTHR34183:SF1">
    <property type="entry name" value="ENDOLYTIC PEPTIDOGLYCAN TRANSGLYCOSYLASE RLPA"/>
    <property type="match status" value="1"/>
</dbReference>
<dbReference type="NCBIfam" id="TIGR00413">
    <property type="entry name" value="rlpA"/>
    <property type="match status" value="1"/>
</dbReference>
<comment type="similarity">
    <text evidence="3 4">Belongs to the RlpA family.</text>
</comment>
<organism evidence="6 7">
    <name type="scientific">Aromatoleum bremense</name>
    <dbReference type="NCBI Taxonomy" id="76115"/>
    <lineage>
        <taxon>Bacteria</taxon>
        <taxon>Pseudomonadati</taxon>
        <taxon>Pseudomonadota</taxon>
        <taxon>Betaproteobacteria</taxon>
        <taxon>Rhodocyclales</taxon>
        <taxon>Rhodocyclaceae</taxon>
        <taxon>Aromatoleum</taxon>
    </lineage>
</organism>
<keyword evidence="7" id="KW-1185">Reference proteome</keyword>
<evidence type="ECO:0000313" key="7">
    <source>
        <dbReference type="Proteomes" id="UP000633943"/>
    </source>
</evidence>
<evidence type="ECO:0000256" key="1">
    <source>
        <dbReference type="ARBA" id="ARBA00023239"/>
    </source>
</evidence>
<dbReference type="InterPro" id="IPR012997">
    <property type="entry name" value="RplA"/>
</dbReference>
<dbReference type="RefSeq" id="WP_169200814.1">
    <property type="nucleotide sequence ID" value="NZ_CP059467.1"/>
</dbReference>
<protein>
    <recommendedName>
        <fullName evidence="3">Endolytic peptidoglycan transglycosylase RlpA</fullName>
        <ecNumber evidence="3">4.2.2.-</ecNumber>
    </recommendedName>
</protein>
<gene>
    <name evidence="3" type="primary">rlpA</name>
    <name evidence="6" type="ORF">GPA24_00005</name>
</gene>
<sequence length="151" mass="16556">MCSGCNGRPKRRAVAFLWAAAVAVLLSLPAYGHEPARSGKAHALETRVGLASYYARSLHGRETASGEIFDRTEMVAAHPRYPLGTRVRVTNRKNGRAIVVRINDRGPTRPNRKEGVIIDLSPAAAAKLGMIKDGRSRVKVEVLEWGDDNRQ</sequence>